<dbReference type="RefSeq" id="WP_109319522.1">
    <property type="nucleotide sequence ID" value="NZ_QFWT01000004.1"/>
</dbReference>
<gene>
    <name evidence="1" type="ORF">DI392_08665</name>
</gene>
<evidence type="ECO:0000313" key="2">
    <source>
        <dbReference type="Proteomes" id="UP000245362"/>
    </source>
</evidence>
<sequence>MPKSTKLKTDSLIFPSGRTVKDCRQDAKKLKKDALSQSVKLSTSKALDKVAEQNGMDCGWSRAVQVLKTRASLNIYPVVTVSSPNGVVISRNIENVKPPKNECDVIALIKKLDPPTFAKELLASLGTKRKLDVAILNEKHELYRTVEINAFEDSYAFHHGLYEKGFYPLKEDYIPNDLRSFHSVLAPDVVVHSNMPGMRNRPVDIKASLMMAMVLWLDYLDSDPPIDNNEDFNALRKNRPSWTFDMCAMYWKFSKDLTGKTMSETPDTNIELIVRYATYSALQKVHKLWAQREQASQYEGRILPPDTAF</sequence>
<keyword evidence="2" id="KW-1185">Reference proteome</keyword>
<protein>
    <submittedName>
        <fullName evidence="1">Uncharacterized protein</fullName>
    </submittedName>
</protein>
<evidence type="ECO:0000313" key="1">
    <source>
        <dbReference type="EMBL" id="PWI33531.1"/>
    </source>
</evidence>
<organism evidence="1 2">
    <name type="scientific">Vibrio albus</name>
    <dbReference type="NCBI Taxonomy" id="2200953"/>
    <lineage>
        <taxon>Bacteria</taxon>
        <taxon>Pseudomonadati</taxon>
        <taxon>Pseudomonadota</taxon>
        <taxon>Gammaproteobacteria</taxon>
        <taxon>Vibrionales</taxon>
        <taxon>Vibrionaceae</taxon>
        <taxon>Vibrio</taxon>
    </lineage>
</organism>
<reference evidence="1 2" key="1">
    <citation type="submission" date="2018-05" db="EMBL/GenBank/DDBJ databases">
        <title>Vibrio limimaris sp. nov., isolated from marine sediment.</title>
        <authorList>
            <person name="Li C.-M."/>
        </authorList>
    </citation>
    <scope>NUCLEOTIDE SEQUENCE [LARGE SCALE GENOMIC DNA]</scope>
    <source>
        <strain evidence="1 2">E4404</strain>
    </source>
</reference>
<proteinExistence type="predicted"/>
<dbReference type="OrthoDB" id="7069253at2"/>
<dbReference type="EMBL" id="QFWT01000004">
    <property type="protein sequence ID" value="PWI33531.1"/>
    <property type="molecule type" value="Genomic_DNA"/>
</dbReference>
<comment type="caution">
    <text evidence="1">The sequence shown here is derived from an EMBL/GenBank/DDBJ whole genome shotgun (WGS) entry which is preliminary data.</text>
</comment>
<name>A0A2U3B9S4_9VIBR</name>
<accession>A0A2U3B9S4</accession>
<dbReference type="AlphaFoldDB" id="A0A2U3B9S4"/>
<dbReference type="Proteomes" id="UP000245362">
    <property type="component" value="Unassembled WGS sequence"/>
</dbReference>